<dbReference type="InterPro" id="IPR059000">
    <property type="entry name" value="ATPase_P-type_domA"/>
</dbReference>
<evidence type="ECO:0000256" key="12">
    <source>
        <dbReference type="ARBA" id="ARBA00022842"/>
    </source>
</evidence>
<protein>
    <recommendedName>
        <fullName evidence="4">Copper-exporting P-type ATPase</fullName>
        <ecNumber evidence="3">7.2.2.8</ecNumber>
    </recommendedName>
    <alternativeName>
        <fullName evidence="18">Copper-exporting P-type ATPase A</fullName>
    </alternativeName>
    <alternativeName>
        <fullName evidence="19">Cu(+)-exporting ATPase</fullName>
    </alternativeName>
</protein>
<evidence type="ECO:0000313" key="24">
    <source>
        <dbReference type="Proteomes" id="UP000824002"/>
    </source>
</evidence>
<evidence type="ECO:0000256" key="13">
    <source>
        <dbReference type="ARBA" id="ARBA00022967"/>
    </source>
</evidence>
<reference evidence="23" key="2">
    <citation type="journal article" date="2021" name="PeerJ">
        <title>Extensive microbial diversity within the chicken gut microbiome revealed by metagenomics and culture.</title>
        <authorList>
            <person name="Gilroy R."/>
            <person name="Ravi A."/>
            <person name="Getino M."/>
            <person name="Pursley I."/>
            <person name="Horton D.L."/>
            <person name="Alikhan N.F."/>
            <person name="Baker D."/>
            <person name="Gharbi K."/>
            <person name="Hall N."/>
            <person name="Watson M."/>
            <person name="Adriaenssens E.M."/>
            <person name="Foster-Nyarko E."/>
            <person name="Jarju S."/>
            <person name="Secka A."/>
            <person name="Antonio M."/>
            <person name="Oren A."/>
            <person name="Chaudhuri R.R."/>
            <person name="La Ragione R."/>
            <person name="Hildebrand F."/>
            <person name="Pallen M.J."/>
        </authorList>
    </citation>
    <scope>NUCLEOTIDE SEQUENCE</scope>
    <source>
        <strain evidence="23">CHK199-13235</strain>
    </source>
</reference>
<dbReference type="PROSITE" id="PS00154">
    <property type="entry name" value="ATPASE_E1_E2"/>
    <property type="match status" value="1"/>
</dbReference>
<evidence type="ECO:0000256" key="21">
    <source>
        <dbReference type="RuleBase" id="RU362081"/>
    </source>
</evidence>
<dbReference type="InterPro" id="IPR036163">
    <property type="entry name" value="HMA_dom_sf"/>
</dbReference>
<reference evidence="23" key="1">
    <citation type="submission" date="2020-10" db="EMBL/GenBank/DDBJ databases">
        <authorList>
            <person name="Gilroy R."/>
        </authorList>
    </citation>
    <scope>NUCLEOTIDE SEQUENCE</scope>
    <source>
        <strain evidence="23">CHK199-13235</strain>
    </source>
</reference>
<dbReference type="FunFam" id="2.70.150.10:FF:000002">
    <property type="entry name" value="Copper-transporting ATPase 1, putative"/>
    <property type="match status" value="1"/>
</dbReference>
<dbReference type="FunFam" id="3.30.70.100:FF:000001">
    <property type="entry name" value="ATPase copper transporting beta"/>
    <property type="match status" value="1"/>
</dbReference>
<evidence type="ECO:0000256" key="4">
    <source>
        <dbReference type="ARBA" id="ARBA00015102"/>
    </source>
</evidence>
<dbReference type="SFLD" id="SFLDG00002">
    <property type="entry name" value="C1.7:_P-type_atpase_like"/>
    <property type="match status" value="1"/>
</dbReference>
<dbReference type="InterPro" id="IPR036412">
    <property type="entry name" value="HAD-like_sf"/>
</dbReference>
<dbReference type="SFLD" id="SFLDF00027">
    <property type="entry name" value="p-type_atpase"/>
    <property type="match status" value="1"/>
</dbReference>
<evidence type="ECO:0000256" key="16">
    <source>
        <dbReference type="ARBA" id="ARBA00023065"/>
    </source>
</evidence>
<evidence type="ECO:0000313" key="23">
    <source>
        <dbReference type="EMBL" id="HIS76053.1"/>
    </source>
</evidence>
<dbReference type="Pfam" id="PF00122">
    <property type="entry name" value="E1-E2_ATPase"/>
    <property type="match status" value="1"/>
</dbReference>
<evidence type="ECO:0000256" key="20">
    <source>
        <dbReference type="ARBA" id="ARBA00049289"/>
    </source>
</evidence>
<dbReference type="InterPro" id="IPR006121">
    <property type="entry name" value="HMA_dom"/>
</dbReference>
<feature type="transmembrane region" description="Helical" evidence="21">
    <location>
        <begin position="166"/>
        <end position="184"/>
    </location>
</feature>
<feature type="domain" description="HMA" evidence="22">
    <location>
        <begin position="1"/>
        <end position="67"/>
    </location>
</feature>
<keyword evidence="12" id="KW-0460">Magnesium</keyword>
<evidence type="ECO:0000256" key="15">
    <source>
        <dbReference type="ARBA" id="ARBA00023008"/>
    </source>
</evidence>
<dbReference type="SUPFAM" id="SSF81653">
    <property type="entry name" value="Calcium ATPase, transduction domain A"/>
    <property type="match status" value="1"/>
</dbReference>
<dbReference type="PANTHER" id="PTHR43520">
    <property type="entry name" value="ATP7, ISOFORM B"/>
    <property type="match status" value="1"/>
</dbReference>
<comment type="caution">
    <text evidence="23">The sequence shown here is derived from an EMBL/GenBank/DDBJ whole genome shotgun (WGS) entry which is preliminary data.</text>
</comment>
<keyword evidence="15" id="KW-0186">Copper</keyword>
<dbReference type="CDD" id="cd00371">
    <property type="entry name" value="HMA"/>
    <property type="match status" value="2"/>
</dbReference>
<keyword evidence="11 21" id="KW-0067">ATP-binding</keyword>
<keyword evidence="21" id="KW-1003">Cell membrane</keyword>
<dbReference type="InterPro" id="IPR001757">
    <property type="entry name" value="P_typ_ATPase"/>
</dbReference>
<feature type="transmembrane region" description="Helical" evidence="21">
    <location>
        <begin position="128"/>
        <end position="145"/>
    </location>
</feature>
<dbReference type="InterPro" id="IPR023298">
    <property type="entry name" value="ATPase_P-typ_TM_dom_sf"/>
</dbReference>
<sequence length="847" mass="90093">MKQKFLVTGMSCASCSAHVEKAVSKVPGVISVSVSLLTNSMTVDFDQQKTAPEAIIQAVQQAGYGASLPDSGKKAEKKSPAKMEEDAAASMKKRLIWSMVFMIPLFYLAMGHMMHWPLPGIFLGDENLLIFALTQFLLCLPVLIVNRKYFTGGFKALWNRAPNMDSLIAIGSSAAVVYSVWGLYRMAWDMGRGDLTAAHSHAMNLYFETAAMILALITLGKYLETRSKGKTSEAISRLIALTPKTALVERDGEVLEIPAEDVVKGDIVHVKPGQRIPVDGILLEGESAVDESALTGESLPVDKKPGDKLTGASVNRNGFLKMRAERVGEDTALAQIIRLVEDASASKAPIAKLADKVSGVFVPVVIGIALVSALIWLALGYGPAFSLSIGIAVLVISCPCALGLATPTAIMVGTGKGAENGILIKSGEALETAHLADTVVLDKTGTITEGRLQVTDILPLAGQTEEELLALAAGMELKSEHPLGQAVVQAGEGRGISPVSMDSLQSVPGRGIRTAANGAEFYAGNRIFLEEMQIPLANAPEKAVQLEEEGKTVLYFADKTRILGLIAAADTIKATSAQAVQELHDLGLKVVMLTGDSARTAKAIQQKAGIETVIAQVLPDEKEQQIRKLQEEGRKVIMVGDGINDAPALARADVGIAIGTGTDVAIESADIVLMRGDLRDVVTAVRLSRAVIRNIKENLFWALCYNSLGIPLAAGLFYPLFHMTLNPMFGAAAMSLSSVCVVTNALRLKFFKPLPSACPMPPAVPEKTAEQKPFQKRIGVEGMMCAHCVAHVTEALEALDGVVKADVSLEDAAAVVTFSKEIPAETIKHAIEEAGYQVTSLDDPAKE</sequence>
<evidence type="ECO:0000256" key="9">
    <source>
        <dbReference type="ARBA" id="ARBA00022741"/>
    </source>
</evidence>
<dbReference type="InterPro" id="IPR008250">
    <property type="entry name" value="ATPase_P-typ_transduc_dom_A_sf"/>
</dbReference>
<keyword evidence="13" id="KW-1278">Translocase</keyword>
<dbReference type="Gene3D" id="3.40.1110.10">
    <property type="entry name" value="Calcium-transporting ATPase, cytoplasmic domain N"/>
    <property type="match status" value="1"/>
</dbReference>
<evidence type="ECO:0000256" key="2">
    <source>
        <dbReference type="ARBA" id="ARBA00006024"/>
    </source>
</evidence>
<dbReference type="GO" id="GO:0005886">
    <property type="term" value="C:plasma membrane"/>
    <property type="evidence" value="ECO:0007669"/>
    <property type="project" value="UniProtKB-SubCell"/>
</dbReference>
<dbReference type="EMBL" id="DVJP01000031">
    <property type="protein sequence ID" value="HIS76053.1"/>
    <property type="molecule type" value="Genomic_DNA"/>
</dbReference>
<dbReference type="FunFam" id="3.30.70.100:FF:000005">
    <property type="entry name" value="Copper-exporting P-type ATPase A"/>
    <property type="match status" value="1"/>
</dbReference>
<dbReference type="PROSITE" id="PS01047">
    <property type="entry name" value="HMA_1"/>
    <property type="match status" value="2"/>
</dbReference>
<dbReference type="PANTHER" id="PTHR43520:SF8">
    <property type="entry name" value="P-TYPE CU(+) TRANSPORTER"/>
    <property type="match status" value="1"/>
</dbReference>
<evidence type="ECO:0000256" key="5">
    <source>
        <dbReference type="ARBA" id="ARBA00022448"/>
    </source>
</evidence>
<dbReference type="Pfam" id="PF00702">
    <property type="entry name" value="Hydrolase"/>
    <property type="match status" value="1"/>
</dbReference>
<dbReference type="SUPFAM" id="SSF56784">
    <property type="entry name" value="HAD-like"/>
    <property type="match status" value="1"/>
</dbReference>
<evidence type="ECO:0000256" key="17">
    <source>
        <dbReference type="ARBA" id="ARBA00023136"/>
    </source>
</evidence>
<dbReference type="GO" id="GO:0140581">
    <property type="term" value="F:P-type monovalent copper transporter activity"/>
    <property type="evidence" value="ECO:0007669"/>
    <property type="project" value="UniProtKB-EC"/>
</dbReference>
<dbReference type="InterPro" id="IPR017969">
    <property type="entry name" value="Heavy-metal-associated_CS"/>
</dbReference>
<evidence type="ECO:0000256" key="14">
    <source>
        <dbReference type="ARBA" id="ARBA00022989"/>
    </source>
</evidence>
<dbReference type="CDD" id="cd02094">
    <property type="entry name" value="P-type_ATPase_Cu-like"/>
    <property type="match status" value="1"/>
</dbReference>
<evidence type="ECO:0000256" key="11">
    <source>
        <dbReference type="ARBA" id="ARBA00022840"/>
    </source>
</evidence>
<proteinExistence type="inferred from homology"/>
<keyword evidence="10" id="KW-0187">Copper transport</keyword>
<comment type="subcellular location">
    <subcellularLocation>
        <location evidence="1">Cell membrane</location>
        <topology evidence="1">Multi-pass membrane protein</topology>
    </subcellularLocation>
</comment>
<dbReference type="PRINTS" id="PR00119">
    <property type="entry name" value="CATATPASE"/>
</dbReference>
<comment type="catalytic activity">
    <reaction evidence="20">
        <text>Cu(+)(in) + ATP + H2O = Cu(+)(out) + ADP + phosphate + H(+)</text>
        <dbReference type="Rhea" id="RHEA:25792"/>
        <dbReference type="ChEBI" id="CHEBI:15377"/>
        <dbReference type="ChEBI" id="CHEBI:15378"/>
        <dbReference type="ChEBI" id="CHEBI:30616"/>
        <dbReference type="ChEBI" id="CHEBI:43474"/>
        <dbReference type="ChEBI" id="CHEBI:49552"/>
        <dbReference type="ChEBI" id="CHEBI:456216"/>
        <dbReference type="EC" id="7.2.2.8"/>
    </reaction>
</comment>
<feature type="domain" description="HMA" evidence="22">
    <location>
        <begin position="774"/>
        <end position="839"/>
    </location>
</feature>
<dbReference type="GO" id="GO:0016887">
    <property type="term" value="F:ATP hydrolysis activity"/>
    <property type="evidence" value="ECO:0007669"/>
    <property type="project" value="InterPro"/>
</dbReference>
<keyword evidence="8" id="KW-0677">Repeat</keyword>
<dbReference type="InterPro" id="IPR023299">
    <property type="entry name" value="ATPase_P-typ_cyto_dom_N"/>
</dbReference>
<dbReference type="InterPro" id="IPR006122">
    <property type="entry name" value="HMA_Cu_ion-bd"/>
</dbReference>
<feature type="transmembrane region" description="Helical" evidence="21">
    <location>
        <begin position="204"/>
        <end position="223"/>
    </location>
</feature>
<dbReference type="Gene3D" id="3.40.50.1000">
    <property type="entry name" value="HAD superfamily/HAD-like"/>
    <property type="match status" value="1"/>
</dbReference>
<dbReference type="PROSITE" id="PS50846">
    <property type="entry name" value="HMA_2"/>
    <property type="match status" value="2"/>
</dbReference>
<feature type="transmembrane region" description="Helical" evidence="21">
    <location>
        <begin position="385"/>
        <end position="406"/>
    </location>
</feature>
<dbReference type="InterPro" id="IPR023214">
    <property type="entry name" value="HAD_sf"/>
</dbReference>
<dbReference type="SUPFAM" id="SSF81665">
    <property type="entry name" value="Calcium ATPase, transmembrane domain M"/>
    <property type="match status" value="1"/>
</dbReference>
<dbReference type="InterPro" id="IPR027256">
    <property type="entry name" value="P-typ_ATPase_IB"/>
</dbReference>
<dbReference type="Pfam" id="PF00403">
    <property type="entry name" value="HMA"/>
    <property type="match status" value="2"/>
</dbReference>
<feature type="transmembrane region" description="Helical" evidence="21">
    <location>
        <begin position="699"/>
        <end position="721"/>
    </location>
</feature>
<keyword evidence="6 21" id="KW-0812">Transmembrane</keyword>
<keyword evidence="9 21" id="KW-0547">Nucleotide-binding</keyword>
<evidence type="ECO:0000256" key="10">
    <source>
        <dbReference type="ARBA" id="ARBA00022796"/>
    </source>
</evidence>
<dbReference type="GO" id="GO:0055070">
    <property type="term" value="P:copper ion homeostasis"/>
    <property type="evidence" value="ECO:0007669"/>
    <property type="project" value="TreeGrafter"/>
</dbReference>
<dbReference type="GO" id="GO:0043682">
    <property type="term" value="F:P-type divalent copper transporter activity"/>
    <property type="evidence" value="ECO:0007669"/>
    <property type="project" value="TreeGrafter"/>
</dbReference>
<dbReference type="InterPro" id="IPR044492">
    <property type="entry name" value="P_typ_ATPase_HD_dom"/>
</dbReference>
<dbReference type="SUPFAM" id="SSF55008">
    <property type="entry name" value="HMA, heavy metal-associated domain"/>
    <property type="match status" value="2"/>
</dbReference>
<keyword evidence="17 21" id="KW-0472">Membrane</keyword>
<dbReference type="NCBIfam" id="TIGR00003">
    <property type="entry name" value="copper ion binding protein"/>
    <property type="match status" value="2"/>
</dbReference>
<dbReference type="Gene3D" id="3.30.70.100">
    <property type="match status" value="2"/>
</dbReference>
<dbReference type="AlphaFoldDB" id="A0A9D1FMA5"/>
<name>A0A9D1FMA5_9FIRM</name>
<keyword evidence="7 21" id="KW-0479">Metal-binding</keyword>
<evidence type="ECO:0000256" key="3">
    <source>
        <dbReference type="ARBA" id="ARBA00012517"/>
    </source>
</evidence>
<organism evidence="23 24">
    <name type="scientific">Candidatus Merdivicinus excrementipullorum</name>
    <dbReference type="NCBI Taxonomy" id="2840867"/>
    <lineage>
        <taxon>Bacteria</taxon>
        <taxon>Bacillati</taxon>
        <taxon>Bacillota</taxon>
        <taxon>Clostridia</taxon>
        <taxon>Eubacteriales</taxon>
        <taxon>Oscillospiraceae</taxon>
        <taxon>Oscillospiraceae incertae sedis</taxon>
        <taxon>Candidatus Merdivicinus</taxon>
    </lineage>
</organism>
<dbReference type="NCBIfam" id="TIGR01511">
    <property type="entry name" value="ATPase-IB1_Cu"/>
    <property type="match status" value="1"/>
</dbReference>
<dbReference type="GO" id="GO:0005524">
    <property type="term" value="F:ATP binding"/>
    <property type="evidence" value="ECO:0007669"/>
    <property type="project" value="UniProtKB-UniRule"/>
</dbReference>
<keyword evidence="14 21" id="KW-1133">Transmembrane helix</keyword>
<dbReference type="InterPro" id="IPR018303">
    <property type="entry name" value="ATPase_P-typ_P_site"/>
</dbReference>
<keyword evidence="16" id="KW-0406">Ion transport</keyword>
<gene>
    <name evidence="23" type="ORF">IAB51_04490</name>
</gene>
<dbReference type="Gene3D" id="2.70.150.10">
    <property type="entry name" value="Calcium-transporting ATPase, cytoplasmic transduction domain A"/>
    <property type="match status" value="1"/>
</dbReference>
<dbReference type="GO" id="GO:0005507">
    <property type="term" value="F:copper ion binding"/>
    <property type="evidence" value="ECO:0007669"/>
    <property type="project" value="InterPro"/>
</dbReference>
<evidence type="ECO:0000256" key="7">
    <source>
        <dbReference type="ARBA" id="ARBA00022723"/>
    </source>
</evidence>
<evidence type="ECO:0000256" key="8">
    <source>
        <dbReference type="ARBA" id="ARBA00022737"/>
    </source>
</evidence>
<evidence type="ECO:0000256" key="6">
    <source>
        <dbReference type="ARBA" id="ARBA00022692"/>
    </source>
</evidence>
<keyword evidence="5" id="KW-0813">Transport</keyword>
<accession>A0A9D1FMA5</accession>
<feature type="transmembrane region" description="Helical" evidence="21">
    <location>
        <begin position="357"/>
        <end position="379"/>
    </location>
</feature>
<evidence type="ECO:0000256" key="19">
    <source>
        <dbReference type="ARBA" id="ARBA00033239"/>
    </source>
</evidence>
<evidence type="ECO:0000256" key="1">
    <source>
        <dbReference type="ARBA" id="ARBA00004651"/>
    </source>
</evidence>
<evidence type="ECO:0000259" key="22">
    <source>
        <dbReference type="PROSITE" id="PS50846"/>
    </source>
</evidence>
<dbReference type="NCBIfam" id="TIGR01525">
    <property type="entry name" value="ATPase-IB_hvy"/>
    <property type="match status" value="1"/>
</dbReference>
<dbReference type="PRINTS" id="PR00943">
    <property type="entry name" value="CUATPASE"/>
</dbReference>
<evidence type="ECO:0000256" key="18">
    <source>
        <dbReference type="ARBA" id="ARBA00029719"/>
    </source>
</evidence>
<dbReference type="NCBIfam" id="TIGR01494">
    <property type="entry name" value="ATPase_P-type"/>
    <property type="match status" value="1"/>
</dbReference>
<dbReference type="SFLD" id="SFLDS00003">
    <property type="entry name" value="Haloacid_Dehalogenase"/>
    <property type="match status" value="1"/>
</dbReference>
<dbReference type="Proteomes" id="UP000824002">
    <property type="component" value="Unassembled WGS sequence"/>
</dbReference>
<dbReference type="EC" id="7.2.2.8" evidence="3"/>
<comment type="similarity">
    <text evidence="2 21">Belongs to the cation transport ATPase (P-type) (TC 3.A.3) family. Type IB subfamily.</text>
</comment>
<feature type="transmembrane region" description="Helical" evidence="21">
    <location>
        <begin position="95"/>
        <end position="116"/>
    </location>
</feature>